<keyword evidence="3" id="KW-0433">Leucine-rich repeat</keyword>
<evidence type="ECO:0000256" key="7">
    <source>
        <dbReference type="ARBA" id="ARBA00023040"/>
    </source>
</evidence>
<feature type="transmembrane region" description="Helical" evidence="14">
    <location>
        <begin position="478"/>
        <end position="499"/>
    </location>
</feature>
<keyword evidence="4 14" id="KW-0812">Transmembrane</keyword>
<reference evidence="17" key="2">
    <citation type="submission" date="2025-08" db="UniProtKB">
        <authorList>
            <consortium name="Ensembl"/>
        </authorList>
    </citation>
    <scope>IDENTIFICATION</scope>
</reference>
<evidence type="ECO:0000256" key="2">
    <source>
        <dbReference type="ARBA" id="ARBA00022475"/>
    </source>
</evidence>
<feature type="disulfide bond" evidence="13">
    <location>
        <begin position="45"/>
        <end position="60"/>
    </location>
</feature>
<keyword evidence="8 14" id="KW-0472">Membrane</keyword>
<dbReference type="Pfam" id="PF00057">
    <property type="entry name" value="Ldl_recept_a"/>
    <property type="match status" value="1"/>
</dbReference>
<keyword evidence="9 13" id="KW-1015">Disulfide bond</keyword>
<comment type="subcellular location">
    <subcellularLocation>
        <location evidence="1">Cell membrane</location>
        <topology evidence="1">Multi-pass membrane protein</topology>
    </subcellularLocation>
</comment>
<evidence type="ECO:0000256" key="13">
    <source>
        <dbReference type="PROSITE-ProRule" id="PRU00124"/>
    </source>
</evidence>
<dbReference type="InterPro" id="IPR017452">
    <property type="entry name" value="GPCR_Rhodpsn_7TM"/>
</dbReference>
<feature type="transmembrane region" description="Helical" evidence="14">
    <location>
        <begin position="397"/>
        <end position="418"/>
    </location>
</feature>
<evidence type="ECO:0000256" key="1">
    <source>
        <dbReference type="ARBA" id="ARBA00004651"/>
    </source>
</evidence>
<dbReference type="Proteomes" id="UP000265120">
    <property type="component" value="Chromosome 15"/>
</dbReference>
<dbReference type="InterPro" id="IPR003591">
    <property type="entry name" value="Leu-rich_rpt_typical-subtyp"/>
</dbReference>
<evidence type="ECO:0000256" key="9">
    <source>
        <dbReference type="ARBA" id="ARBA00023157"/>
    </source>
</evidence>
<dbReference type="Pfam" id="PF00001">
    <property type="entry name" value="7tm_1"/>
    <property type="match status" value="1"/>
</dbReference>
<dbReference type="PROSITE" id="PS01209">
    <property type="entry name" value="LDLRA_1"/>
    <property type="match status" value="1"/>
</dbReference>
<dbReference type="GeneID" id="103390665"/>
<dbReference type="Gene3D" id="4.10.400.10">
    <property type="entry name" value="Low-density Lipoprotein Receptor"/>
    <property type="match status" value="1"/>
</dbReference>
<dbReference type="InterPro" id="IPR008112">
    <property type="entry name" value="Relaxin_rcpt"/>
</dbReference>
<keyword evidence="12" id="KW-0807">Transducer</keyword>
<dbReference type="FunFam" id="3.80.10.10:FF:000207">
    <property type="entry name" value="Relaxin family peptide receptor 2"/>
    <property type="match status" value="1"/>
</dbReference>
<dbReference type="PROSITE" id="PS51450">
    <property type="entry name" value="LRR"/>
    <property type="match status" value="3"/>
</dbReference>
<evidence type="ECO:0000256" key="11">
    <source>
        <dbReference type="ARBA" id="ARBA00023180"/>
    </source>
</evidence>
<dbReference type="PANTHER" id="PTHR24372">
    <property type="entry name" value="GLYCOPROTEIN HORMONE RECEPTOR"/>
    <property type="match status" value="1"/>
</dbReference>
<reference evidence="17 18" key="1">
    <citation type="journal article" date="2014" name="Nat. Genet.">
        <title>Whole-genome sequence of a flatfish provides insights into ZW sex chromosome evolution and adaptation to a benthic lifestyle.</title>
        <authorList>
            <person name="Chen S."/>
            <person name="Zhang G."/>
            <person name="Shao C."/>
            <person name="Huang Q."/>
            <person name="Liu G."/>
            <person name="Zhang P."/>
            <person name="Song W."/>
            <person name="An N."/>
            <person name="Chalopin D."/>
            <person name="Volff J.N."/>
            <person name="Hong Y."/>
            <person name="Li Q."/>
            <person name="Sha Z."/>
            <person name="Zhou H."/>
            <person name="Xie M."/>
            <person name="Yu Q."/>
            <person name="Liu Y."/>
            <person name="Xiang H."/>
            <person name="Wang N."/>
            <person name="Wu K."/>
            <person name="Yang C."/>
            <person name="Zhou Q."/>
            <person name="Liao X."/>
            <person name="Yang L."/>
            <person name="Hu Q."/>
            <person name="Zhang J."/>
            <person name="Meng L."/>
            <person name="Jin L."/>
            <person name="Tian Y."/>
            <person name="Lian J."/>
            <person name="Yang J."/>
            <person name="Miao G."/>
            <person name="Liu S."/>
            <person name="Liang Z."/>
            <person name="Yan F."/>
            <person name="Li Y."/>
            <person name="Sun B."/>
            <person name="Zhang H."/>
            <person name="Zhang J."/>
            <person name="Zhu Y."/>
            <person name="Du M."/>
            <person name="Zhao Y."/>
            <person name="Schartl M."/>
            <person name="Tang Q."/>
            <person name="Wang J."/>
        </authorList>
    </citation>
    <scope>NUCLEOTIDE SEQUENCE</scope>
</reference>
<dbReference type="SUPFAM" id="SSF81321">
    <property type="entry name" value="Family A G protein-coupled receptor-like"/>
    <property type="match status" value="1"/>
</dbReference>
<dbReference type="PROSITE" id="PS50262">
    <property type="entry name" value="G_PROTEIN_RECEP_F1_2"/>
    <property type="match status" value="1"/>
</dbReference>
<evidence type="ECO:0000256" key="12">
    <source>
        <dbReference type="ARBA" id="ARBA00023224"/>
    </source>
</evidence>
<evidence type="ECO:0000313" key="17">
    <source>
        <dbReference type="Ensembl" id="ENSCSEP00000006028.1"/>
    </source>
</evidence>
<dbReference type="Gene3D" id="1.20.1070.10">
    <property type="entry name" value="Rhodopsin 7-helix transmembrane proteins"/>
    <property type="match status" value="1"/>
</dbReference>
<dbReference type="RefSeq" id="XP_008324817.1">
    <property type="nucleotide sequence ID" value="XM_008326595.3"/>
</dbReference>
<dbReference type="InterPro" id="IPR023415">
    <property type="entry name" value="LDLR_class-A_CS"/>
</dbReference>
<accession>A0A3P8US52</accession>
<dbReference type="FunFam" id="4.10.400.10:FF:000014">
    <property type="entry name" value="Relaxin family peptide receptor 1"/>
    <property type="match status" value="1"/>
</dbReference>
<dbReference type="Pfam" id="PF13855">
    <property type="entry name" value="LRR_8"/>
    <property type="match status" value="2"/>
</dbReference>
<feature type="transmembrane region" description="Helical" evidence="14">
    <location>
        <begin position="565"/>
        <end position="591"/>
    </location>
</feature>
<dbReference type="PRINTS" id="PR01739">
    <property type="entry name" value="RELAXINR"/>
</dbReference>
<evidence type="ECO:0000256" key="3">
    <source>
        <dbReference type="ARBA" id="ARBA00022614"/>
    </source>
</evidence>
<dbReference type="InterPro" id="IPR001611">
    <property type="entry name" value="Leu-rich_rpt"/>
</dbReference>
<dbReference type="OMA" id="MPNIDIG"/>
<dbReference type="PANTHER" id="PTHR24372:SF68">
    <property type="entry name" value="RELAXIN RECEPTOR 1"/>
    <property type="match status" value="1"/>
</dbReference>
<organism evidence="17 18">
    <name type="scientific">Cynoglossus semilaevis</name>
    <name type="common">Tongue sole</name>
    <dbReference type="NCBI Taxonomy" id="244447"/>
    <lineage>
        <taxon>Eukaryota</taxon>
        <taxon>Metazoa</taxon>
        <taxon>Chordata</taxon>
        <taxon>Craniata</taxon>
        <taxon>Vertebrata</taxon>
        <taxon>Euteleostomi</taxon>
        <taxon>Actinopterygii</taxon>
        <taxon>Neopterygii</taxon>
        <taxon>Teleostei</taxon>
        <taxon>Neoteleostei</taxon>
        <taxon>Acanthomorphata</taxon>
        <taxon>Carangaria</taxon>
        <taxon>Pleuronectiformes</taxon>
        <taxon>Pleuronectoidei</taxon>
        <taxon>Cynoglossidae</taxon>
        <taxon>Cynoglossinae</taxon>
        <taxon>Cynoglossus</taxon>
    </lineage>
</organism>
<feature type="chain" id="PRO_5018120487" evidence="15">
    <location>
        <begin position="16"/>
        <end position="787"/>
    </location>
</feature>
<dbReference type="GO" id="GO:0007189">
    <property type="term" value="P:adenylate cyclase-activating G protein-coupled receptor signaling pathway"/>
    <property type="evidence" value="ECO:0007669"/>
    <property type="project" value="TreeGrafter"/>
</dbReference>
<sequence length="787" mass="89556">MRLFVAVIIACGVSALNITEEKTTCPLGYFPCGNMTLCLPQLLHCNGIDDCGNQADEENCGDNNGWPLLFDKYFGMPSYNAGTRSNICLLGTVPELCKCRDLELDCDSAQLQDIPAVATNVTMMSLQRNRIQRLRENKFFKYQSLQKLYLQHNRIRDVSPDALRGLYNLTRLYLSHNKISILKPGVFRDLHKLEWLILENNSINHISTMTFSGLNSLVLLVLLNNSLTKLDDICREMPRLNWLDLEGNLIETIGNASFGSCNMLTVLVLQRNRIDHIHEQAFSVLQKLGELDLSNNRLLVIPSNLFVLLGDLLQLNISYNPILELQVDHFDNLHKLKSLSIEGIEIGNIQRRMFEPLKHLTHIYFKKFQYCGYAPHVRSCKPNTDGISSFEDLLANIVLRVFVWVVSATTCFGNIFVICMRSYIRSENKLHAMCIISLCCADGLMGIYLFMIGAYDLKYRGEYNRHAQAWMDSSQCQVIGSLAMLSTEVSVLLLTYLTLEKYICIVYPFQYLTPGRRRTVTILVGIWMFGFVVAFLPLVCKGLFRNFYGTNGVCFPLHSEQPETLWAHVYSIVIFLGLNLVAFLIIVLSYASMFYNIQRTGTQTPKYSNHIKKEVTIAKRFFSIVVTDSLCWIPIFILKILSLLQVEIPGTISSWVVIFILPINSALNPILYTLTTRPFKETILQVWANYRQRRPLLSGQQTHHPSLTWQEMWPLQENSHDLTAGQSIKITNTLPKLTPVEIANDGYNDVTPCTQQPQQKQCTVLTVGSDKKNVLHTVSLAQTDELI</sequence>
<proteinExistence type="predicted"/>
<evidence type="ECO:0000256" key="5">
    <source>
        <dbReference type="ARBA" id="ARBA00022737"/>
    </source>
</evidence>
<feature type="signal peptide" evidence="15">
    <location>
        <begin position="1"/>
        <end position="15"/>
    </location>
</feature>
<evidence type="ECO:0000256" key="8">
    <source>
        <dbReference type="ARBA" id="ARBA00023136"/>
    </source>
</evidence>
<dbReference type="GeneTree" id="ENSGT00940000158241"/>
<dbReference type="SMART" id="SM00192">
    <property type="entry name" value="LDLa"/>
    <property type="match status" value="1"/>
</dbReference>
<keyword evidence="2" id="KW-1003">Cell membrane</keyword>
<comment type="caution">
    <text evidence="13">Lacks conserved residue(s) required for the propagation of feature annotation.</text>
</comment>
<evidence type="ECO:0000259" key="16">
    <source>
        <dbReference type="PROSITE" id="PS50262"/>
    </source>
</evidence>
<keyword evidence="5" id="KW-0677">Repeat</keyword>
<dbReference type="Gene3D" id="3.80.10.10">
    <property type="entry name" value="Ribonuclease Inhibitor"/>
    <property type="match status" value="2"/>
</dbReference>
<feature type="transmembrane region" description="Helical" evidence="14">
    <location>
        <begin position="621"/>
        <end position="646"/>
    </location>
</feature>
<feature type="domain" description="G-protein coupled receptors family 1 profile" evidence="16">
    <location>
        <begin position="413"/>
        <end position="672"/>
    </location>
</feature>
<dbReference type="InterPro" id="IPR000276">
    <property type="entry name" value="GPCR_Rhodpsn"/>
</dbReference>
<keyword evidence="18" id="KW-1185">Reference proteome</keyword>
<dbReference type="STRING" id="244447.ENSCSEP00000006028"/>
<evidence type="ECO:0000256" key="4">
    <source>
        <dbReference type="ARBA" id="ARBA00022692"/>
    </source>
</evidence>
<keyword evidence="6 14" id="KW-1133">Transmembrane helix</keyword>
<evidence type="ECO:0000313" key="18">
    <source>
        <dbReference type="Proteomes" id="UP000265120"/>
    </source>
</evidence>
<dbReference type="PROSITE" id="PS50068">
    <property type="entry name" value="LDLRA_2"/>
    <property type="match status" value="1"/>
</dbReference>
<dbReference type="GO" id="GO:0005886">
    <property type="term" value="C:plasma membrane"/>
    <property type="evidence" value="ECO:0007669"/>
    <property type="project" value="UniProtKB-SubCell"/>
</dbReference>
<dbReference type="Ensembl" id="ENSCSET00000006093.1">
    <property type="protein sequence ID" value="ENSCSEP00000006028.1"/>
    <property type="gene ID" value="ENSCSEG00000003882.1"/>
</dbReference>
<dbReference type="FunFam" id="1.20.1070.10:FF:000023">
    <property type="entry name" value="Relaxin family peptide receptor 1"/>
    <property type="match status" value="1"/>
</dbReference>
<dbReference type="InterPro" id="IPR032675">
    <property type="entry name" value="LRR_dom_sf"/>
</dbReference>
<reference evidence="17" key="3">
    <citation type="submission" date="2025-09" db="UniProtKB">
        <authorList>
            <consortium name="Ensembl"/>
        </authorList>
    </citation>
    <scope>IDENTIFICATION</scope>
</reference>
<dbReference type="GO" id="GO:0009755">
    <property type="term" value="P:hormone-mediated signaling pathway"/>
    <property type="evidence" value="ECO:0007669"/>
    <property type="project" value="TreeGrafter"/>
</dbReference>
<dbReference type="AlphaFoldDB" id="A0A3P8US52"/>
<evidence type="ECO:0000256" key="6">
    <source>
        <dbReference type="ARBA" id="ARBA00022989"/>
    </source>
</evidence>
<dbReference type="SUPFAM" id="SSF57424">
    <property type="entry name" value="LDL receptor-like module"/>
    <property type="match status" value="1"/>
</dbReference>
<dbReference type="KEGG" id="csem:103390665"/>
<dbReference type="InterPro" id="IPR036055">
    <property type="entry name" value="LDL_receptor-like_sf"/>
</dbReference>
<dbReference type="OrthoDB" id="6022531at2759"/>
<keyword evidence="7" id="KW-0297">G-protein coupled receptor</keyword>
<dbReference type="GO" id="GO:0008528">
    <property type="term" value="F:G protein-coupled peptide receptor activity"/>
    <property type="evidence" value="ECO:0007669"/>
    <property type="project" value="TreeGrafter"/>
</dbReference>
<feature type="transmembrane region" description="Helical" evidence="14">
    <location>
        <begin position="520"/>
        <end position="539"/>
    </location>
</feature>
<dbReference type="InParanoid" id="A0A3P8US52"/>
<feature type="transmembrane region" description="Helical" evidence="14">
    <location>
        <begin position="652"/>
        <end position="674"/>
    </location>
</feature>
<dbReference type="SUPFAM" id="SSF52058">
    <property type="entry name" value="L domain-like"/>
    <property type="match status" value="1"/>
</dbReference>
<keyword evidence="15" id="KW-0732">Signal</keyword>
<dbReference type="FunFam" id="3.80.10.10:FF:000434">
    <property type="entry name" value="Relaxin family peptide receptor 1"/>
    <property type="match status" value="1"/>
</dbReference>
<dbReference type="InterPro" id="IPR002172">
    <property type="entry name" value="LDrepeatLR_classA_rpt"/>
</dbReference>
<evidence type="ECO:0000256" key="14">
    <source>
        <dbReference type="SAM" id="Phobius"/>
    </source>
</evidence>
<feature type="transmembrane region" description="Helical" evidence="14">
    <location>
        <begin position="430"/>
        <end position="455"/>
    </location>
</feature>
<dbReference type="PRINTS" id="PR00237">
    <property type="entry name" value="GPCRRHODOPSN"/>
</dbReference>
<dbReference type="CDD" id="cd00112">
    <property type="entry name" value="LDLa"/>
    <property type="match status" value="1"/>
</dbReference>
<evidence type="ECO:0000256" key="15">
    <source>
        <dbReference type="SAM" id="SignalP"/>
    </source>
</evidence>
<evidence type="ECO:0000256" key="10">
    <source>
        <dbReference type="ARBA" id="ARBA00023170"/>
    </source>
</evidence>
<name>A0A3P8US52_CYNSE</name>
<keyword evidence="10" id="KW-0675">Receptor</keyword>
<keyword evidence="11" id="KW-0325">Glycoprotein</keyword>
<dbReference type="SMART" id="SM00369">
    <property type="entry name" value="LRR_TYP"/>
    <property type="match status" value="7"/>
</dbReference>
<dbReference type="CTD" id="59350"/>
<protein>
    <submittedName>
        <fullName evidence="17">Relaxin family peptide receptor 1</fullName>
    </submittedName>
</protein>